<keyword evidence="3" id="KW-1185">Reference proteome</keyword>
<dbReference type="Pfam" id="PF05593">
    <property type="entry name" value="RHS_repeat"/>
    <property type="match status" value="1"/>
</dbReference>
<dbReference type="PANTHER" id="PTHR32305">
    <property type="match status" value="1"/>
</dbReference>
<accession>A0A937JXY4</accession>
<dbReference type="Proteomes" id="UP000659388">
    <property type="component" value="Unassembled WGS sequence"/>
</dbReference>
<dbReference type="RefSeq" id="WP_202242314.1">
    <property type="nucleotide sequence ID" value="NZ_JAESIY010000001.1"/>
</dbReference>
<dbReference type="NCBIfam" id="TIGR01643">
    <property type="entry name" value="YD_repeat_2x"/>
    <property type="match status" value="1"/>
</dbReference>
<dbReference type="InterPro" id="IPR006530">
    <property type="entry name" value="YD"/>
</dbReference>
<reference evidence="2" key="1">
    <citation type="submission" date="2021-01" db="EMBL/GenBank/DDBJ databases">
        <title>Fulvivirga kasyanovii gen. nov., sp nov., a novel member of the phylum Bacteroidetes isolated from seawater in a mussel farm.</title>
        <authorList>
            <person name="Zhao L.-H."/>
            <person name="Wang Z.-J."/>
        </authorList>
    </citation>
    <scope>NUCLEOTIDE SEQUENCE</scope>
    <source>
        <strain evidence="2">2943</strain>
    </source>
</reference>
<keyword evidence="1" id="KW-0732">Signal</keyword>
<dbReference type="InterPro" id="IPR022385">
    <property type="entry name" value="Rhs_assc_core"/>
</dbReference>
<dbReference type="InterPro" id="IPR050708">
    <property type="entry name" value="T6SS_VgrG/RHS"/>
</dbReference>
<evidence type="ECO:0000313" key="2">
    <source>
        <dbReference type="EMBL" id="MBL3655119.1"/>
    </source>
</evidence>
<dbReference type="NCBIfam" id="TIGR03696">
    <property type="entry name" value="Rhs_assc_core"/>
    <property type="match status" value="1"/>
</dbReference>
<feature type="signal peptide" evidence="1">
    <location>
        <begin position="1"/>
        <end position="34"/>
    </location>
</feature>
<evidence type="ECO:0008006" key="4">
    <source>
        <dbReference type="Google" id="ProtNLM"/>
    </source>
</evidence>
<dbReference type="Gene3D" id="2.180.10.10">
    <property type="entry name" value="RHS repeat-associated core"/>
    <property type="match status" value="1"/>
</dbReference>
<dbReference type="InterPro" id="IPR031325">
    <property type="entry name" value="RHS_repeat"/>
</dbReference>
<proteinExistence type="predicted"/>
<evidence type="ECO:0000256" key="1">
    <source>
        <dbReference type="SAM" id="SignalP"/>
    </source>
</evidence>
<evidence type="ECO:0000313" key="3">
    <source>
        <dbReference type="Proteomes" id="UP000659388"/>
    </source>
</evidence>
<dbReference type="EMBL" id="JAESIY010000001">
    <property type="protein sequence ID" value="MBL3655119.1"/>
    <property type="molecule type" value="Genomic_DNA"/>
</dbReference>
<name>A0A937JXY4_9BACT</name>
<protein>
    <recommendedName>
        <fullName evidence="4">RHS repeat-associated core domain-containing protein</fullName>
    </recommendedName>
</protein>
<dbReference type="PANTHER" id="PTHR32305:SF15">
    <property type="entry name" value="PROTEIN RHSA-RELATED"/>
    <property type="match status" value="1"/>
</dbReference>
<feature type="chain" id="PRO_5037598773" description="RHS repeat-associated core domain-containing protein" evidence="1">
    <location>
        <begin position="35"/>
        <end position="2339"/>
    </location>
</feature>
<organism evidence="2 3">
    <name type="scientific">Fulvivirga sediminis</name>
    <dbReference type="NCBI Taxonomy" id="2803949"/>
    <lineage>
        <taxon>Bacteria</taxon>
        <taxon>Pseudomonadati</taxon>
        <taxon>Bacteroidota</taxon>
        <taxon>Cytophagia</taxon>
        <taxon>Cytophagales</taxon>
        <taxon>Fulvivirgaceae</taxon>
        <taxon>Fulvivirga</taxon>
    </lineage>
</organism>
<sequence length="2339" mass="262345">MRNFISRACKLLRYSHMLLIAGFAFLLSSQEVNAKKGEAWDTDTTGVVTMPKEMRLSRTGRLPTADYERSYLLSDLQEDNAYQIFEAPPCLEGEYYLTFQLEYDLGDLNTEIDWSTDMKIVLLDQPDTSWVQSARLSTVSQHFVSTVFHDSVLACNSNIQFTITDRQDTGVVAVNNVYLNILMFRKDENVFDPAVKPALNYQISSNNIFTSWSYPAYAGADEFELQWVFIGDYENFTGSSSADAFAYKEPVSVSSSGYSYQHLVYYPDGRLWFRVRAIGYNPDYPSFKILGQWSYGSGSALSIDNHESGKTWQQQTFFAEEGKYKKVMQYYDATFRSRQTLTNQSSLGITMLEETYYDYEGRESAKVMPGPVLTNSLDYTSGLNVFSPGNTEVDNRTGANRKKFHYDNGSLENSILSDLDGASRYYSPANGLALIHRNYLPDAEGFVYSQTEYTNDGTGKVNRQGGVGETFRVDGDHAVRYYYGQAAPAELIRLFGSNVGNATHYRKNLIVDANGQVSVNYETQEGQTIASALAGDPPSNVEALESYNNLDPDPVTIDLSRKNKFYGNKSEIAHKILNVSPNTNYTFSYSLSALGAELGDLGCQSCSYDLNISITDTEGHPMDLSSAAGNESLTGESYERKNISASSCTNATVVDDIDFSLLFTEIGDYTVTKTLTTRELSYEEMRNAVITNDSITTALQTIIESYTIDSAACEICTDCPEVEDAINEAIEEVSQQDCDNIYQQIIQYYDDKYGDASDAPYIVPEDSIIAHPLYCKYELCIKNKLSSIFEKQVARYADWTAASSANYTNLVDLDPFFNNTDLSGDGFKSAIQNKLNNIDIGTIPYDSTGNGVADDSTTYVGTIDQVSDPNNTNYYVDERGNPDPSNGYHILYFDLMDRRDELDDETYQQLINQQRWSLYKSFYFEAKRKTKLEIPEFQNCLAAKEELEQIEEIPETPEGLEQWGEENGIGAPVSAAELEMNISNIAFNCGTQLSQSDSTAIAGYLESYFNGHSNNFFRFIIKSDLQSSPELSAIQSILSNYNCSLDSVAQDDPIICDSDPENWIVNPGLLQNGNVNCPTSDIVASCYNGWSVATGTPNTSVGGGSGRAFLWAYPGDVTSEALRGTFVEPLEPGEKYELCLQYAVYTDNGNFDSPIVDNVYMQLSRSTRFLNAQGILAPVNTSNQSVFAQVADSTSIKSYNKSRLADVTALANCFLPQPQYIDPVIIDGSTSPNDYVWLKNNANSPVYKDTCIIFTPTQASTYFYLSIMSCTADTYQAINIKDLKVRKISPQPNGVWFEGEYVCLKYDTTSSLGAFSYTVDWDREVALCQERAAEERDRLVTYAIQDYLDEVTSSVYNDYTASCLDKIEETLDYTFEQKEYHYTLYYYDQSNQLVQTVPPKGVHPLTPAQVDAYLAGNTIEPNHSLRTFYHVNSINQAIEQEMPDAGVSKFWYNLQGQLRLSQNAQQAVEDQYSYSKYDDQGRIIEVGEIETTEDIADLTAKLDSSSIFPEALDYELSDVTKTFYDDLSPKIQSDLQQKHLRSRVSWTEKIDPLSSDTVATYYSYDSHGNVNSLIQDLPGLAIKRTDYVYDLISSKVNYLIYQFGEEDEFIHRYNYDADNRITEVYTSGDGFIWDRDAYYFYYLHGPVARLSLGQYNVQGLDYYYTLQGWLKGVNMPYEADLARDGLNGSRIGKDAFAYELGYYQGDYKPINPAVAISGERDQVWQRYNTHTSSDGLYNGNIAWMTTDLPQIGLENNDRTKGMQAMMYQYDQLHRIKAASSLSNYVDGSGFSARSGSSPYDVSYSYDANGNFNQLIRRDEQAAVSDNFQYSYYDQTNRLKNVDGSSNQNYEYDNIGNLTNDQSEGLEITWNAYGKVQQVTKSDGTVLTFSYDAGGNRISKTIDKDGHSIKIIYSLGAGGNVMAIYRNDTIIEQPIYGVGRLGMKFMRSKNGQRLLGQKSYELSNHLKNVLVVTSDNIHLLRDSSWTVMRQASDYYPFGLSMDGRSFNRNMNYRYGFNGKDHDFEISAYNFGSRIHNPRIARFLSIDPKWALSLDVTPYAFAGNSPILFIDKNGDHPIIAWLIRNFSIGVVTDVMIQASINWLLSEDGDVGQAFKDVDYLDAAWNGVTNTIKLGKKAKIALNGGYAVAKGYWKNGADYTYSDALIDFLVGGGASAIGDKLTSFIGNKGSTYVYKILKSKGLKAGHIRQILQAAGFGKNVWNWESSGMISTGAAREMRGNLIEDWLSFSVYTAKKGFRQTTYANKLVDFVSDNLSVSVKSVRSMTSSWKSSMKKHIQNLSTVNGNVTLDIRYNIKGADQSIINELKEFGENAGVEVILKPFK</sequence>
<gene>
    <name evidence="2" type="ORF">JL102_03195</name>
</gene>
<comment type="caution">
    <text evidence="2">The sequence shown here is derived from an EMBL/GenBank/DDBJ whole genome shotgun (WGS) entry which is preliminary data.</text>
</comment>